<evidence type="ECO:0000259" key="10">
    <source>
        <dbReference type="Pfam" id="PF12842"/>
    </source>
</evidence>
<comment type="subcellular location">
    <subcellularLocation>
        <location evidence="1">Nucleus</location>
    </subcellularLocation>
</comment>
<dbReference type="GO" id="GO:0017148">
    <property type="term" value="P:negative regulation of translation"/>
    <property type="evidence" value="ECO:0007669"/>
    <property type="project" value="InterPro"/>
</dbReference>
<dbReference type="Pfam" id="PF16417">
    <property type="entry name" value="CNOT1_TTP_bind"/>
    <property type="match status" value="1"/>
</dbReference>
<dbReference type="Proteomes" id="UP000011086">
    <property type="component" value="Unassembled WGS sequence"/>
</dbReference>
<dbReference type="GO" id="GO:0005634">
    <property type="term" value="C:nucleus"/>
    <property type="evidence" value="ECO:0007669"/>
    <property type="project" value="UniProtKB-SubCell"/>
</dbReference>
<reference evidence="14" key="1">
    <citation type="journal article" date="2012" name="PLoS Genet.">
        <title>Comparative analysis of the genomes of two field isolates of the rice blast fungus Magnaporthe oryzae.</title>
        <authorList>
            <person name="Xue M."/>
            <person name="Yang J."/>
            <person name="Li Z."/>
            <person name="Hu S."/>
            <person name="Yao N."/>
            <person name="Dean R.A."/>
            <person name="Zhao W."/>
            <person name="Shen M."/>
            <person name="Zhang H."/>
            <person name="Li C."/>
            <person name="Liu L."/>
            <person name="Cao L."/>
            <person name="Xu X."/>
            <person name="Xing Y."/>
            <person name="Hsiang T."/>
            <person name="Zhang Z."/>
            <person name="Xu J.R."/>
            <person name="Peng Y.L."/>
        </authorList>
    </citation>
    <scope>NUCLEOTIDE SEQUENCE</scope>
    <source>
        <strain evidence="14">Y34</strain>
    </source>
</reference>
<comment type="function">
    <text evidence="6">Acts as a component of the CCR4-NOT core complex, which in the nucleus seems to be a general transcription factor, and in the cytoplasm the major mRNA deadenylase involved in mRNA turnover. The NOT protein subcomplex negatively regulates the basal and activated transcription of many genes. Preferentially affects TC-type TATA element-dependent transcription. Could directly or indirectly inhibit component(s) of the general transcription machinery.</text>
</comment>
<dbReference type="Gene3D" id="1.25.40.800">
    <property type="match status" value="1"/>
</dbReference>
<feature type="compositionally biased region" description="Polar residues" evidence="8">
    <location>
        <begin position="1450"/>
        <end position="1468"/>
    </location>
</feature>
<dbReference type="Pfam" id="PF16418">
    <property type="entry name" value="CNOT1_HEAT"/>
    <property type="match status" value="1"/>
</dbReference>
<dbReference type="Pfam" id="PF04054">
    <property type="entry name" value="Not1"/>
    <property type="match status" value="1"/>
</dbReference>
<dbReference type="InterPro" id="IPR007196">
    <property type="entry name" value="CCR4-Not_Not1_C"/>
</dbReference>
<evidence type="ECO:0000256" key="1">
    <source>
        <dbReference type="ARBA" id="ARBA00004123"/>
    </source>
</evidence>
<feature type="domain" description="CCR4-NOT transcription complex subunit 1 CAF1-binding" evidence="11">
    <location>
        <begin position="932"/>
        <end position="1150"/>
    </location>
</feature>
<organism evidence="14">
    <name type="scientific">Pyricularia oryzae (strain Y34)</name>
    <name type="common">Rice blast fungus</name>
    <name type="synonym">Magnaporthe oryzae</name>
    <dbReference type="NCBI Taxonomy" id="1143189"/>
    <lineage>
        <taxon>Eukaryota</taxon>
        <taxon>Fungi</taxon>
        <taxon>Dikarya</taxon>
        <taxon>Ascomycota</taxon>
        <taxon>Pezizomycotina</taxon>
        <taxon>Sordariomycetes</taxon>
        <taxon>Sordariomycetidae</taxon>
        <taxon>Magnaporthales</taxon>
        <taxon>Pyriculariaceae</taxon>
        <taxon>Pyricularia</taxon>
    </lineage>
</organism>
<feature type="domain" description="CCR4-NOT transcription complex subunit 1" evidence="10">
    <location>
        <begin position="1213"/>
        <end position="1351"/>
    </location>
</feature>
<protein>
    <recommendedName>
        <fullName evidence="7">General negative regulator of transcription subunit 1</fullName>
    </recommendedName>
</protein>
<dbReference type="GO" id="GO:0060090">
    <property type="term" value="F:molecular adaptor activity"/>
    <property type="evidence" value="ECO:0007669"/>
    <property type="project" value="TreeGrafter"/>
</dbReference>
<keyword evidence="5" id="KW-0539">Nucleus</keyword>
<keyword evidence="3" id="KW-0805">Transcription regulation</keyword>
<dbReference type="InterPro" id="IPR040398">
    <property type="entry name" value="Not1"/>
</dbReference>
<accession>A0AA97NRR7</accession>
<evidence type="ECO:0000256" key="2">
    <source>
        <dbReference type="ARBA" id="ARBA00022491"/>
    </source>
</evidence>
<dbReference type="InterPro" id="IPR032191">
    <property type="entry name" value="CNOT1_CAF1_bind"/>
</dbReference>
<dbReference type="PANTHER" id="PTHR13162:SF8">
    <property type="entry name" value="CCR4-NOT TRANSCRIPTION COMPLEX SUBUNIT 1"/>
    <property type="match status" value="1"/>
</dbReference>
<dbReference type="EMBL" id="JH793882">
    <property type="protein sequence ID" value="ELQ35173.1"/>
    <property type="molecule type" value="Genomic_DNA"/>
</dbReference>
<dbReference type="InterPro" id="IPR024557">
    <property type="entry name" value="CNOT1_dom_4"/>
</dbReference>
<evidence type="ECO:0000256" key="3">
    <source>
        <dbReference type="ARBA" id="ARBA00023015"/>
    </source>
</evidence>
<keyword evidence="4" id="KW-0804">Transcription</keyword>
<gene>
    <name evidence="14" type="ORF">OOU_Y34scaffold00725g31</name>
</gene>
<dbReference type="Pfam" id="PF12842">
    <property type="entry name" value="DUF3819"/>
    <property type="match status" value="1"/>
</dbReference>
<feature type="compositionally biased region" description="Low complexity" evidence="8">
    <location>
        <begin position="54"/>
        <end position="74"/>
    </location>
</feature>
<evidence type="ECO:0000256" key="7">
    <source>
        <dbReference type="ARBA" id="ARBA00074459"/>
    </source>
</evidence>
<dbReference type="InterPro" id="IPR032193">
    <property type="entry name" value="CNOT1_TTP_bind"/>
</dbReference>
<evidence type="ECO:0000256" key="4">
    <source>
        <dbReference type="ARBA" id="ARBA00023163"/>
    </source>
</evidence>
<evidence type="ECO:0000259" key="11">
    <source>
        <dbReference type="Pfam" id="PF16415"/>
    </source>
</evidence>
<evidence type="ECO:0000256" key="8">
    <source>
        <dbReference type="SAM" id="MobiDB-lite"/>
    </source>
</evidence>
<dbReference type="InterPro" id="IPR038535">
    <property type="entry name" value="CNOT1_TTP_bind_sf"/>
</dbReference>
<feature type="region of interest" description="Disordered" evidence="8">
    <location>
        <begin position="1433"/>
        <end position="1470"/>
    </location>
</feature>
<evidence type="ECO:0000259" key="13">
    <source>
        <dbReference type="Pfam" id="PF16418"/>
    </source>
</evidence>
<feature type="region of interest" description="Disordered" evidence="8">
    <location>
        <begin position="885"/>
        <end position="939"/>
    </location>
</feature>
<dbReference type="PANTHER" id="PTHR13162">
    <property type="entry name" value="CCR4-NOT TRANSCRIPTION COMPLEX"/>
    <property type="match status" value="1"/>
</dbReference>
<feature type="domain" description="CCR4-NOT transcription complex subunit 1 TTP binding" evidence="12">
    <location>
        <begin position="730"/>
        <end position="872"/>
    </location>
</feature>
<dbReference type="Gene3D" id="1.25.40.180">
    <property type="match status" value="1"/>
</dbReference>
<dbReference type="CDD" id="cd20710">
    <property type="entry name" value="NOT1_connector"/>
    <property type="match status" value="1"/>
</dbReference>
<evidence type="ECO:0000256" key="6">
    <source>
        <dbReference type="ARBA" id="ARBA00059181"/>
    </source>
</evidence>
<feature type="domain" description="CCR4-Not complex component Not1 C-terminal" evidence="9">
    <location>
        <begin position="1837"/>
        <end position="2197"/>
    </location>
</feature>
<feature type="compositionally biased region" description="Polar residues" evidence="8">
    <location>
        <begin position="33"/>
        <end position="53"/>
    </location>
</feature>
<dbReference type="Pfam" id="PF16415">
    <property type="entry name" value="CNOT1_CAF1_bind"/>
    <property type="match status" value="1"/>
</dbReference>
<feature type="domain" description="CCR4-NOT transcription complex subunit 1 HEAT repeat" evidence="13">
    <location>
        <begin position="538"/>
        <end position="684"/>
    </location>
</feature>
<dbReference type="GO" id="GO:0000932">
    <property type="term" value="C:P-body"/>
    <property type="evidence" value="ECO:0007669"/>
    <property type="project" value="TreeGrafter"/>
</dbReference>
<feature type="region of interest" description="Disordered" evidence="8">
    <location>
        <begin position="1399"/>
        <end position="1419"/>
    </location>
</feature>
<dbReference type="InterPro" id="IPR032194">
    <property type="entry name" value="CNOT1_HEAT"/>
</dbReference>
<dbReference type="GO" id="GO:0030015">
    <property type="term" value="C:CCR4-NOT core complex"/>
    <property type="evidence" value="ECO:0007669"/>
    <property type="project" value="InterPro"/>
</dbReference>
<dbReference type="FunFam" id="1.25.40.180:FF:000012">
    <property type="entry name" value="Ccr4-Not transcription complex subunit"/>
    <property type="match status" value="1"/>
</dbReference>
<evidence type="ECO:0000313" key="14">
    <source>
        <dbReference type="EMBL" id="ELQ35173.1"/>
    </source>
</evidence>
<dbReference type="GO" id="GO:0000289">
    <property type="term" value="P:nuclear-transcribed mRNA poly(A) tail shortening"/>
    <property type="evidence" value="ECO:0007669"/>
    <property type="project" value="UniProtKB-ARBA"/>
</dbReference>
<feature type="region of interest" description="Disordered" evidence="8">
    <location>
        <begin position="28"/>
        <end position="74"/>
    </location>
</feature>
<sequence>MQGITYSVVSWLAYLSEATKYEILMGPPPPRTGTFSPNNPQALQTGSSHSPHPSLTGGLSAGASPSTSSPTGTSVSKISIAQVYLLLSTIKEDKDDPTKWDLHTEQLRKLIDDNGMEVFTRYFARLVAGNASQIFPGISRPGSNAGNIHILAGEMRKIAHEPEQARKIAESIEQGTEDIFRDFDLSTFMEHFKLDPLEKTILALAFKLGTRSDLRTKADAILSTNYPTFLNILSRPAGEHADLSPSFISLIIDRFIQEHPPTFATQAKSELILKVSARFAQADQTPPPEVMAALDLLRILGDKSSNALTMYIKKTGAEFTRDPDVCVKYLQNRPSNAPLGEELVANALMYTTISQAPKHNPAVLVRALRQIVGSTFRWQAVVSCFDQCDSRVSSEQFLRLFNAVVPVAQEDTSFDIQQLWGGNWENTEAQLSFICALTSLGPEQLDITSVPGVQTTLTLDDYSQSAPAVRERASVAVKHPLVSMAAILAIFHVALKSTPASDTPEAKRLFQQVVVPNLDIFVVSAFNVPKPWPGVTDETLTTLFDNFLYERSPWYDFVLDSLWRKDSAWVRQRLVDAHALRPHELPYIVKHAVNHRWVDQLVSMTTGFGLDLAAMAHAEGRVDFAELARNSGERQQDLARYLLQFLAIKAEQELKFQRQPDGNVPIRTTTPLRVKTVYVLLSMLSDFLPKHQPIPELIRVQRTCITVYPRLINYGGDFDDIIDANGREGNALPPAANAKMELHYKKMYSDEVEVREIVQVLENYKRSRDTLDQDIFACMIHGLFDEYIHFAGYPLEALATTAVLFGGIIAQKLIADIPLEVGLGMILQAVQENTPNEAMYKFGLQALMQLFGRLKEWPGFCAQLLQVPGLQGTEAWKKAEDVIRNQEESMASTRNGGDALANGNAEEGGDNEHHPPPFTAINVDRRPADPGFEDPDDDTQGKIQFVLNNITENTLQVMFKELAEMLERGHKQWFASHLVEERAKMQPNYHDVYLKLVEQFGDRSLWAEVLRETYISVSRILNAEATAHNSTDRMHLKNLGGWLGLLTLARDKPIKHKNIAFKQLLMEAHDTKRLLVVIPFVCKVLIQGKKSTVFQKQNPWLMDIIHLLIELYHNAELKLNLKFEIEVLCKGLELDHKSIEPSGELLNRVMTEDAVDLLPADTLEPFENLSLNGLAPGVGSGLSPHAVAPSIPDLTPFLQIPPVNEMVVSHERMTQITNQAITKALSDIIGPVVDRSVTIAAISTQQMIHKDFGTEPDENRVRTSAINMVKATAGSLALVTSREPLRVNIGNYMRSLSSDLPQGLPEGNIHMAVNMNLDLASREIEKAAEERAVPEIEEMLELELEARRRHRATRPNEPYVDAGLSRWAWTIPNPYKLSPNMSGLNPEQMAIYENFARQQPRTTAASAPPTHAPSQSDASRSLANEVLQDQYNSVPTLPTPAETPAIPPMGSQQIGPYSSQQHSSSMVNGRQHGLNLDARALAERVQKFLLELQRVAMDAEEEHFSELPRPHQILDIVDALVQLLIKAQQASEDLSVYAAELISQSLFGNPAEKSLVTETFVHVLNTLRKIASPALNLRVTNFFQQQTGEHLRNLTLISSLVNTDLLNWRHVDNAIATAIKERKSGSIEFLEKVMDLTVFNDTPVLLFVEFVHSLDEAWTWIQEDSELAEGKSLQAKVLAPANEPRAGLSDDELASLRQDQMEYVFEEWVRLFTNPWASEKFGFIFVQQMYGRGVISSKDDIATFTRIAMDKSVDICELNAHAGGSVSDGYLGVDSLSRLVSTLMKLPVENPSSGQVSRLSVLECALSVSVLLANHHQMTRGELFNQRVFFRFFSVLLHEIGAMENLLSEVERHDITLLFARRLDDLGPSVMPGFVYAWVSLLQHKEFLPFIFKVPGNAGWPLFTRLLTQLLSFSGEQLKALNVSNLAKDLYRGTLKFMLVLQHDFPDYLAANYIEICRSIPAHCTQLTNMVLVATPNTHSKMPDPLHSGVQVDRIDESREPPFTMEDPTEFLRQTGLQGVLDQCLQSGPSEDAIAHITHAINRPETRYTIYGNVPLSVNLAVIEAVVAYLGLHAVVRVQKGGQPFMSKAFDISTLSILVHELSPEGRYFVLSSVVHRLRYANAHTTFFSQALLEIFGTDMADAEETEIRQQICRILLERLVGFFPQPWGLLVTVAELIKNDKYQFFELPFIKSSPDLVAASDGHVCKRSTQSV</sequence>
<dbReference type="Gene3D" id="1.25.40.840">
    <property type="entry name" value="CCR4-NOT transcription complex subunit 1 TTP binding domain"/>
    <property type="match status" value="1"/>
</dbReference>
<proteinExistence type="predicted"/>
<keyword evidence="2" id="KW-0678">Repressor</keyword>
<feature type="compositionally biased region" description="Low complexity" evidence="8">
    <location>
        <begin position="1399"/>
        <end position="1416"/>
    </location>
</feature>
<dbReference type="Gene3D" id="1.25.40.790">
    <property type="match status" value="1"/>
</dbReference>
<evidence type="ECO:0000259" key="12">
    <source>
        <dbReference type="Pfam" id="PF16417"/>
    </source>
</evidence>
<evidence type="ECO:0000259" key="9">
    <source>
        <dbReference type="Pfam" id="PF04054"/>
    </source>
</evidence>
<name>A0AA97NRR7_PYRO3</name>
<evidence type="ECO:0000256" key="5">
    <source>
        <dbReference type="ARBA" id="ARBA00023242"/>
    </source>
</evidence>